<name>A0A0A9BY19_ARUDO</name>
<sequence>MYRSTSSWRGYLRGSAEPASAAKGKSRKPMTSRGRLVRREA</sequence>
<feature type="region of interest" description="Disordered" evidence="1">
    <location>
        <begin position="1"/>
        <end position="41"/>
    </location>
</feature>
<proteinExistence type="predicted"/>
<accession>A0A0A9BY19</accession>
<evidence type="ECO:0000256" key="1">
    <source>
        <dbReference type="SAM" id="MobiDB-lite"/>
    </source>
</evidence>
<protein>
    <submittedName>
        <fullName evidence="2">Uncharacterized protein</fullName>
    </submittedName>
</protein>
<evidence type="ECO:0000313" key="2">
    <source>
        <dbReference type="EMBL" id="JAD66060.1"/>
    </source>
</evidence>
<dbReference type="EMBL" id="GBRH01231835">
    <property type="protein sequence ID" value="JAD66060.1"/>
    <property type="molecule type" value="Transcribed_RNA"/>
</dbReference>
<reference evidence="2" key="2">
    <citation type="journal article" date="2015" name="Data Brief">
        <title>Shoot transcriptome of the giant reed, Arundo donax.</title>
        <authorList>
            <person name="Barrero R.A."/>
            <person name="Guerrero F.D."/>
            <person name="Moolhuijzen P."/>
            <person name="Goolsby J.A."/>
            <person name="Tidwell J."/>
            <person name="Bellgard S.E."/>
            <person name="Bellgard M.I."/>
        </authorList>
    </citation>
    <scope>NUCLEOTIDE SEQUENCE</scope>
    <source>
        <tissue evidence="2">Shoot tissue taken approximately 20 cm above the soil surface</tissue>
    </source>
</reference>
<reference evidence="2" key="1">
    <citation type="submission" date="2014-09" db="EMBL/GenBank/DDBJ databases">
        <authorList>
            <person name="Magalhaes I.L.F."/>
            <person name="Oliveira U."/>
            <person name="Santos F.R."/>
            <person name="Vidigal T.H.D.A."/>
            <person name="Brescovit A.D."/>
            <person name="Santos A.J."/>
        </authorList>
    </citation>
    <scope>NUCLEOTIDE SEQUENCE</scope>
    <source>
        <tissue evidence="2">Shoot tissue taken approximately 20 cm above the soil surface</tissue>
    </source>
</reference>
<dbReference type="AlphaFoldDB" id="A0A0A9BY19"/>
<organism evidence="2">
    <name type="scientific">Arundo donax</name>
    <name type="common">Giant reed</name>
    <name type="synonym">Donax arundinaceus</name>
    <dbReference type="NCBI Taxonomy" id="35708"/>
    <lineage>
        <taxon>Eukaryota</taxon>
        <taxon>Viridiplantae</taxon>
        <taxon>Streptophyta</taxon>
        <taxon>Embryophyta</taxon>
        <taxon>Tracheophyta</taxon>
        <taxon>Spermatophyta</taxon>
        <taxon>Magnoliopsida</taxon>
        <taxon>Liliopsida</taxon>
        <taxon>Poales</taxon>
        <taxon>Poaceae</taxon>
        <taxon>PACMAD clade</taxon>
        <taxon>Arundinoideae</taxon>
        <taxon>Arundineae</taxon>
        <taxon>Arundo</taxon>
    </lineage>
</organism>